<proteinExistence type="predicted"/>
<sequence>MPIPKPGKEEKEEKFMGRCMSDDVMKKEYPKNVQRLAVCFGSWRKVHGGKPPKKESFIMNILRKFKRSKEETTRAKPRYQFASIVVCEAFLSLRKELDQAVREKFGKNSYVSDFSNKEVVVGFDRESKALGPSYQTDKYKKIKYKLTRGAVEFVGDPKTVERRTTYEGRLEMADFVCLVDMEREAKKTLSEKKDEKV</sequence>
<comment type="caution">
    <text evidence="1">The sequence shown here is derived from an EMBL/GenBank/DDBJ whole genome shotgun (WGS) entry which is preliminary data.</text>
</comment>
<evidence type="ECO:0000313" key="1">
    <source>
        <dbReference type="EMBL" id="TET10791.1"/>
    </source>
</evidence>
<dbReference type="Proteomes" id="UP000316360">
    <property type="component" value="Unassembled WGS sequence"/>
</dbReference>
<organism evidence="1 2">
    <name type="scientific">Aerophobetes bacterium</name>
    <dbReference type="NCBI Taxonomy" id="2030807"/>
    <lineage>
        <taxon>Bacteria</taxon>
        <taxon>Candidatus Aerophobota</taxon>
    </lineage>
</organism>
<protein>
    <submittedName>
        <fullName evidence="1">Uncharacterized protein</fullName>
    </submittedName>
</protein>
<accession>A0A523RYR8</accession>
<reference evidence="1 2" key="1">
    <citation type="submission" date="2019-03" db="EMBL/GenBank/DDBJ databases">
        <title>Metabolic potential of uncultured bacteria and archaea associated with petroleum seepage in deep-sea sediments.</title>
        <authorList>
            <person name="Dong X."/>
            <person name="Hubert C."/>
        </authorList>
    </citation>
    <scope>NUCLEOTIDE SEQUENCE [LARGE SCALE GENOMIC DNA]</scope>
    <source>
        <strain evidence="1">E44_bin7</strain>
    </source>
</reference>
<gene>
    <name evidence="1" type="ORF">E3J84_03640</name>
</gene>
<name>A0A523RYR8_UNCAE</name>
<dbReference type="AlphaFoldDB" id="A0A523RYR8"/>
<evidence type="ECO:0000313" key="2">
    <source>
        <dbReference type="Proteomes" id="UP000316360"/>
    </source>
</evidence>
<dbReference type="EMBL" id="SOKJ01000204">
    <property type="protein sequence ID" value="TET10791.1"/>
    <property type="molecule type" value="Genomic_DNA"/>
</dbReference>